<reference evidence="11" key="3">
    <citation type="submission" date="2015-04" db="UniProtKB">
        <authorList>
            <consortium name="EnsemblPlants"/>
        </authorList>
    </citation>
    <scope>IDENTIFICATION</scope>
</reference>
<dbReference type="EnsemblPlants" id="LPERR11G11180.1">
    <property type="protein sequence ID" value="LPERR11G11180.1"/>
    <property type="gene ID" value="LPERR11G11180"/>
</dbReference>
<dbReference type="GO" id="GO:0009626">
    <property type="term" value="P:plant-type hypersensitive response"/>
    <property type="evidence" value="ECO:0007669"/>
    <property type="project" value="UniProtKB-ARBA"/>
</dbReference>
<feature type="domain" description="Disease resistance R13L4/SHOC-2-like LRR" evidence="10">
    <location>
        <begin position="956"/>
        <end position="1205"/>
    </location>
</feature>
<dbReference type="GO" id="GO:0042742">
    <property type="term" value="P:defense response to bacterium"/>
    <property type="evidence" value="ECO:0007669"/>
    <property type="project" value="UniProtKB-ARBA"/>
</dbReference>
<dbReference type="InterPro" id="IPR032675">
    <property type="entry name" value="LRR_dom_sf"/>
</dbReference>
<dbReference type="Gene3D" id="1.20.5.4130">
    <property type="match status" value="1"/>
</dbReference>
<dbReference type="InterPro" id="IPR044974">
    <property type="entry name" value="Disease_R_plants"/>
</dbReference>
<dbReference type="Pfam" id="PF18052">
    <property type="entry name" value="Rx_N"/>
    <property type="match status" value="1"/>
</dbReference>
<dbReference type="InterPro" id="IPR041118">
    <property type="entry name" value="Rx_N"/>
</dbReference>
<dbReference type="CDD" id="cd14798">
    <property type="entry name" value="RX-CC_like"/>
    <property type="match status" value="1"/>
</dbReference>
<evidence type="ECO:0000256" key="1">
    <source>
        <dbReference type="ARBA" id="ARBA00008894"/>
    </source>
</evidence>
<dbReference type="eggNOG" id="KOG4658">
    <property type="taxonomic scope" value="Eukaryota"/>
</dbReference>
<evidence type="ECO:0000313" key="12">
    <source>
        <dbReference type="Proteomes" id="UP000032180"/>
    </source>
</evidence>
<dbReference type="PANTHER" id="PTHR23155:SF1114">
    <property type="entry name" value="OS02G0475500 PROTEIN"/>
    <property type="match status" value="1"/>
</dbReference>
<dbReference type="Gene3D" id="1.10.8.430">
    <property type="entry name" value="Helical domain of apoptotic protease-activating factors"/>
    <property type="match status" value="1"/>
</dbReference>
<dbReference type="Gene3D" id="3.40.50.300">
    <property type="entry name" value="P-loop containing nucleotide triphosphate hydrolases"/>
    <property type="match status" value="2"/>
</dbReference>
<dbReference type="Pfam" id="PF23598">
    <property type="entry name" value="LRR_14"/>
    <property type="match status" value="2"/>
</dbReference>
<organism evidence="11 12">
    <name type="scientific">Leersia perrieri</name>
    <dbReference type="NCBI Taxonomy" id="77586"/>
    <lineage>
        <taxon>Eukaryota</taxon>
        <taxon>Viridiplantae</taxon>
        <taxon>Streptophyta</taxon>
        <taxon>Embryophyta</taxon>
        <taxon>Tracheophyta</taxon>
        <taxon>Spermatophyta</taxon>
        <taxon>Magnoliopsida</taxon>
        <taxon>Liliopsida</taxon>
        <taxon>Poales</taxon>
        <taxon>Poaceae</taxon>
        <taxon>BOP clade</taxon>
        <taxon>Oryzoideae</taxon>
        <taxon>Oryzeae</taxon>
        <taxon>Oryzinae</taxon>
        <taxon>Leersia</taxon>
    </lineage>
</organism>
<dbReference type="Gramene" id="LPERR11G11180.1">
    <property type="protein sequence ID" value="LPERR11G11180.1"/>
    <property type="gene ID" value="LPERR11G11180"/>
</dbReference>
<dbReference type="AlphaFoldDB" id="A0A0D9XS85"/>
<dbReference type="Gene3D" id="3.80.10.10">
    <property type="entry name" value="Ribonuclease Inhibitor"/>
    <property type="match status" value="2"/>
</dbReference>
<keyword evidence="3" id="KW-0677">Repeat</keyword>
<dbReference type="Pfam" id="PF00931">
    <property type="entry name" value="NB-ARC"/>
    <property type="match status" value="2"/>
</dbReference>
<evidence type="ECO:0000256" key="2">
    <source>
        <dbReference type="ARBA" id="ARBA00022614"/>
    </source>
</evidence>
<evidence type="ECO:0000259" key="9">
    <source>
        <dbReference type="Pfam" id="PF23559"/>
    </source>
</evidence>
<keyword evidence="2" id="KW-0433">Leucine-rich repeat</keyword>
<evidence type="ECO:0000256" key="5">
    <source>
        <dbReference type="ARBA" id="ARBA00022821"/>
    </source>
</evidence>
<dbReference type="Proteomes" id="UP000032180">
    <property type="component" value="Chromosome 11"/>
</dbReference>
<feature type="domain" description="Disease resistance N-terminal" evidence="8">
    <location>
        <begin position="14"/>
        <end position="99"/>
    </location>
</feature>
<feature type="domain" description="NB-ARC" evidence="7">
    <location>
        <begin position="413"/>
        <end position="560"/>
    </location>
</feature>
<dbReference type="InterPro" id="IPR002182">
    <property type="entry name" value="NB-ARC"/>
</dbReference>
<dbReference type="HOGENOM" id="CLU_000837_14_1_1"/>
<dbReference type="STRING" id="77586.A0A0D9XS85"/>
<dbReference type="InterPro" id="IPR058922">
    <property type="entry name" value="WHD_DRP"/>
</dbReference>
<dbReference type="InterPro" id="IPR036388">
    <property type="entry name" value="WH-like_DNA-bd_sf"/>
</dbReference>
<feature type="domain" description="Disease resistance protein winged helix" evidence="9">
    <location>
        <begin position="649"/>
        <end position="728"/>
    </location>
</feature>
<accession>A0A0D9XS85</accession>
<evidence type="ECO:0000259" key="7">
    <source>
        <dbReference type="Pfam" id="PF00931"/>
    </source>
</evidence>
<keyword evidence="6" id="KW-0175">Coiled coil</keyword>
<dbReference type="SUPFAM" id="SSF52047">
    <property type="entry name" value="RNI-like"/>
    <property type="match status" value="1"/>
</dbReference>
<name>A0A0D9XS85_9ORYZ</name>
<dbReference type="Pfam" id="PF23559">
    <property type="entry name" value="WHD_DRP"/>
    <property type="match status" value="1"/>
</dbReference>
<feature type="domain" description="Disease resistance R13L4/SHOC-2-like LRR" evidence="10">
    <location>
        <begin position="780"/>
        <end position="881"/>
    </location>
</feature>
<dbReference type="PANTHER" id="PTHR23155">
    <property type="entry name" value="DISEASE RESISTANCE PROTEIN RP"/>
    <property type="match status" value="1"/>
</dbReference>
<feature type="domain" description="NB-ARC" evidence="7">
    <location>
        <begin position="171"/>
        <end position="337"/>
    </location>
</feature>
<dbReference type="FunFam" id="1.10.10.10:FF:000322">
    <property type="entry name" value="Probable disease resistance protein At1g63360"/>
    <property type="match status" value="1"/>
</dbReference>
<evidence type="ECO:0000256" key="6">
    <source>
        <dbReference type="ARBA" id="ARBA00023054"/>
    </source>
</evidence>
<evidence type="ECO:0000256" key="4">
    <source>
        <dbReference type="ARBA" id="ARBA00022741"/>
    </source>
</evidence>
<dbReference type="InterPro" id="IPR027417">
    <property type="entry name" value="P-loop_NTPase"/>
</dbReference>
<keyword evidence="5" id="KW-0611">Plant defense</keyword>
<evidence type="ECO:0000313" key="11">
    <source>
        <dbReference type="EnsemblPlants" id="LPERR11G11180.1"/>
    </source>
</evidence>
<reference evidence="11 12" key="1">
    <citation type="submission" date="2012-08" db="EMBL/GenBank/DDBJ databases">
        <title>Oryza genome evolution.</title>
        <authorList>
            <person name="Wing R.A."/>
        </authorList>
    </citation>
    <scope>NUCLEOTIDE SEQUENCE</scope>
</reference>
<dbReference type="PRINTS" id="PR00364">
    <property type="entry name" value="DISEASERSIST"/>
</dbReference>
<evidence type="ECO:0000259" key="8">
    <source>
        <dbReference type="Pfam" id="PF18052"/>
    </source>
</evidence>
<evidence type="ECO:0000259" key="10">
    <source>
        <dbReference type="Pfam" id="PF23598"/>
    </source>
</evidence>
<dbReference type="Gene3D" id="1.10.10.10">
    <property type="entry name" value="Winged helix-like DNA-binding domain superfamily/Winged helix DNA-binding domain"/>
    <property type="match status" value="1"/>
</dbReference>
<protein>
    <recommendedName>
        <fullName evidence="13">Rx N-terminal domain-containing protein</fullName>
    </recommendedName>
</protein>
<dbReference type="GO" id="GO:0002758">
    <property type="term" value="P:innate immune response-activating signaling pathway"/>
    <property type="evidence" value="ECO:0007669"/>
    <property type="project" value="UniProtKB-ARBA"/>
</dbReference>
<dbReference type="InterPro" id="IPR055414">
    <property type="entry name" value="LRR_R13L4/SHOC2-like"/>
</dbReference>
<reference evidence="12" key="2">
    <citation type="submission" date="2013-12" db="EMBL/GenBank/DDBJ databases">
        <authorList>
            <person name="Yu Y."/>
            <person name="Lee S."/>
            <person name="de Baynast K."/>
            <person name="Wissotski M."/>
            <person name="Liu L."/>
            <person name="Talag J."/>
            <person name="Goicoechea J."/>
            <person name="Angelova A."/>
            <person name="Jetty R."/>
            <person name="Kudrna D."/>
            <person name="Golser W."/>
            <person name="Rivera L."/>
            <person name="Zhang J."/>
            <person name="Wing R."/>
        </authorList>
    </citation>
    <scope>NUCLEOTIDE SEQUENCE</scope>
</reference>
<comment type="similarity">
    <text evidence="1">Belongs to the disease resistance NB-LRR family.</text>
</comment>
<evidence type="ECO:0008006" key="13">
    <source>
        <dbReference type="Google" id="ProtNLM"/>
    </source>
</evidence>
<keyword evidence="12" id="KW-1185">Reference proteome</keyword>
<dbReference type="InterPro" id="IPR042197">
    <property type="entry name" value="Apaf_helical"/>
</dbReference>
<sequence>MEATGVSVGKSVLNGTLGCVKSAIAEELAWQLGIQRDHAFIRDELEMMQSFLMAAHDDERDEHKVTKTWVKQVRDLAYDVEDCLQDMAVRVGKPSLWRKCSPRMLLERRRVAQKMKELRAKVEDVSQRSIRYRLIDGSVSKGTTNAMQSDNADELMPGIEEAKQQQEKAKGDLARLISKKDEDRRVIALWGPSDAVERAFFVKRAYDDLKINKKFECCAWVNLMRPFHQKEFLLNIISQFYENLIEAAMEKQEKQIPGTDILLDMVMAKEDDIHLVDVFIGYVKEKNYLVVLNNLSTIEEWNEIKTYFPNSKKGSRVIVTTKQVEVATLCLGAENAKPELTQFSYGRTLYAFYEKVHLFIALLVQGALDGTDSTSQVHISNEVDTTYSAASKEFELIGRVGEKNSITNLVLNEGSQGLQVISVWGMGGLGKTTLVRDVYQSPNLSGRFEKRAWVTVMRPFNCSHLLKSLAAQFGNETSTDLSKLLEEKRYLIVLDDVWFVQEWDATMPHLPKTAASCIIVTTRQKSIAKHCSKNESNIHNLKILEPIDAHKLFTGKVFKEANWENKYPELIELTEPILKKCGGLPLAIVAIGGFLAHQPKSALLWRKLNEHISAELEMNPELETITTVLLKSYDGLPYFLKSCFLYLSIFPEDYKVSRKRLMKRWTAEGYTRAVCGKPAKETTHDMFIELIDRSMILPSQESSKIAEISSNWNGEKHEFCQLHDLLREISITKSVEENLVFRLEEGCSSNSRGTTRHLTISSNWKGDKHEFESTVDLSRVRSLTVFGEWKPFFISEKMRMLRVLDLEDTKDLADHHLEHIGKLIHLKYISLRGCCVFHLPDSLCDLRQLETLDIRSTWIAMLPKYIVKLRNLKYLLAGGDTYYVTQKSLADRSLSLLGHGARLCGACCIPRLLEFQYLDEYGPASTVNFSRCDACNYSCCIQPRVLMKDLDGCFPMLPGGSRKLKGLHTLWHVHLAWGNSVIQDIKRLTQLRKLGVVGIDKKNGPAFWSAISKLSRLESLSVCASGEAGLRGCQDYCSTPSTLPPSKNLQSLKLQGELGKFPEWIGKLQSLVKLRLRFTVLEDANAAIQVLGALPSLVILCLLHDSFNGGEAREVCFNFRQEQEATTMFPSLKVLHLWGISGRFADLKSVQFGRGGTPKLELVLFCDSSLSDVGLFTGLKELPSLREFVFFDSSYTDDFTKDVQEQLDQNLNRPVLISR</sequence>
<evidence type="ECO:0000256" key="3">
    <source>
        <dbReference type="ARBA" id="ARBA00022737"/>
    </source>
</evidence>
<dbReference type="GO" id="GO:0043531">
    <property type="term" value="F:ADP binding"/>
    <property type="evidence" value="ECO:0007669"/>
    <property type="project" value="InterPro"/>
</dbReference>
<dbReference type="InterPro" id="IPR038005">
    <property type="entry name" value="RX-like_CC"/>
</dbReference>
<dbReference type="SUPFAM" id="SSF52540">
    <property type="entry name" value="P-loop containing nucleoside triphosphate hydrolases"/>
    <property type="match status" value="2"/>
</dbReference>
<proteinExistence type="inferred from homology"/>
<keyword evidence="4" id="KW-0547">Nucleotide-binding</keyword>